<keyword evidence="3" id="KW-0812">Transmembrane</keyword>
<dbReference type="SUPFAM" id="SSF53335">
    <property type="entry name" value="S-adenosyl-L-methionine-dependent methyltransferases"/>
    <property type="match status" value="1"/>
</dbReference>
<feature type="region of interest" description="Disordered" evidence="12">
    <location>
        <begin position="605"/>
        <end position="624"/>
    </location>
</feature>
<dbReference type="Gene3D" id="3.40.50.150">
    <property type="entry name" value="Vaccinia Virus protein VP39"/>
    <property type="match status" value="1"/>
</dbReference>
<keyword evidence="9" id="KW-0496">Mitochondrion</keyword>
<dbReference type="Gene3D" id="3.40.50.300">
    <property type="entry name" value="P-loop containing nucleotide triphosphate hydrolases"/>
    <property type="match status" value="1"/>
</dbReference>
<evidence type="ECO:0000256" key="8">
    <source>
        <dbReference type="ARBA" id="ARBA00022989"/>
    </source>
</evidence>
<comment type="similarity">
    <text evidence="2">Belongs to the AAA ATPase family. BCS1 subfamily.</text>
</comment>
<dbReference type="InterPro" id="IPR014851">
    <property type="entry name" value="BCS1_N"/>
</dbReference>
<dbReference type="CDD" id="cd02440">
    <property type="entry name" value="AdoMet_MTases"/>
    <property type="match status" value="1"/>
</dbReference>
<proteinExistence type="inferred from homology"/>
<dbReference type="SUPFAM" id="SSF52540">
    <property type="entry name" value="P-loop containing nucleoside triphosphate hydrolases"/>
    <property type="match status" value="1"/>
</dbReference>
<dbReference type="PROSITE" id="PS00674">
    <property type="entry name" value="AAA"/>
    <property type="match status" value="1"/>
</dbReference>
<evidence type="ECO:0000259" key="14">
    <source>
        <dbReference type="SMART" id="SM01024"/>
    </source>
</evidence>
<protein>
    <submittedName>
        <fullName evidence="15">BCS1 protein</fullName>
    </submittedName>
</protein>
<evidence type="ECO:0000256" key="1">
    <source>
        <dbReference type="ARBA" id="ARBA00004434"/>
    </source>
</evidence>
<accession>A0AB34FE50</accession>
<dbReference type="Pfam" id="PF00004">
    <property type="entry name" value="AAA"/>
    <property type="match status" value="1"/>
</dbReference>
<comment type="caution">
    <text evidence="15">The sequence shown here is derived from an EMBL/GenBank/DDBJ whole genome shotgun (WGS) entry which is preliminary data.</text>
</comment>
<dbReference type="GO" id="GO:0016887">
    <property type="term" value="F:ATP hydrolysis activity"/>
    <property type="evidence" value="ECO:0007669"/>
    <property type="project" value="InterPro"/>
</dbReference>
<organism evidence="15 16">
    <name type="scientific">Purpureocillium lavendulum</name>
    <dbReference type="NCBI Taxonomy" id="1247861"/>
    <lineage>
        <taxon>Eukaryota</taxon>
        <taxon>Fungi</taxon>
        <taxon>Dikarya</taxon>
        <taxon>Ascomycota</taxon>
        <taxon>Pezizomycotina</taxon>
        <taxon>Sordariomycetes</taxon>
        <taxon>Hypocreomycetidae</taxon>
        <taxon>Hypocreales</taxon>
        <taxon>Ophiocordycipitaceae</taxon>
        <taxon>Purpureocillium</taxon>
    </lineage>
</organism>
<evidence type="ECO:0000256" key="5">
    <source>
        <dbReference type="ARBA" id="ARBA00022792"/>
    </source>
</evidence>
<keyword evidence="5" id="KW-0999">Mitochondrion inner membrane</keyword>
<evidence type="ECO:0000256" key="2">
    <source>
        <dbReference type="ARBA" id="ARBA00007448"/>
    </source>
</evidence>
<evidence type="ECO:0000256" key="7">
    <source>
        <dbReference type="ARBA" id="ARBA00022840"/>
    </source>
</evidence>
<dbReference type="AlphaFoldDB" id="A0AB34FE50"/>
<dbReference type="PANTHER" id="PTHR23070">
    <property type="entry name" value="BCS1 AAA-TYPE ATPASE"/>
    <property type="match status" value="1"/>
</dbReference>
<dbReference type="GO" id="GO:0005743">
    <property type="term" value="C:mitochondrial inner membrane"/>
    <property type="evidence" value="ECO:0007669"/>
    <property type="project" value="UniProtKB-SubCell"/>
</dbReference>
<evidence type="ECO:0000256" key="11">
    <source>
        <dbReference type="ARBA" id="ARBA00048778"/>
    </source>
</evidence>
<evidence type="ECO:0000256" key="4">
    <source>
        <dbReference type="ARBA" id="ARBA00022741"/>
    </source>
</evidence>
<dbReference type="InterPro" id="IPR003960">
    <property type="entry name" value="ATPase_AAA_CS"/>
</dbReference>
<dbReference type="Pfam" id="PF08740">
    <property type="entry name" value="BCS1_N"/>
    <property type="match status" value="1"/>
</dbReference>
<evidence type="ECO:0000256" key="9">
    <source>
        <dbReference type="ARBA" id="ARBA00023128"/>
    </source>
</evidence>
<keyword evidence="7" id="KW-0067">ATP-binding</keyword>
<feature type="domain" description="AAA+ ATPase" evidence="13">
    <location>
        <begin position="425"/>
        <end position="582"/>
    </location>
</feature>
<dbReference type="InterPro" id="IPR029063">
    <property type="entry name" value="SAM-dependent_MTases_sf"/>
</dbReference>
<dbReference type="SMART" id="SM01024">
    <property type="entry name" value="BCS1_N"/>
    <property type="match status" value="1"/>
</dbReference>
<evidence type="ECO:0000256" key="3">
    <source>
        <dbReference type="ARBA" id="ARBA00022692"/>
    </source>
</evidence>
<dbReference type="GO" id="GO:0005524">
    <property type="term" value="F:ATP binding"/>
    <property type="evidence" value="ECO:0007669"/>
    <property type="project" value="UniProtKB-KW"/>
</dbReference>
<comment type="subcellular location">
    <subcellularLocation>
        <location evidence="1">Mitochondrion inner membrane</location>
        <topology evidence="1">Single-pass membrane protein</topology>
    </subcellularLocation>
</comment>
<dbReference type="InterPro" id="IPR003959">
    <property type="entry name" value="ATPase_AAA_core"/>
</dbReference>
<reference evidence="15" key="1">
    <citation type="submission" date="2023-01" db="EMBL/GenBank/DDBJ databases">
        <title>The growth and conidiation of Purpureocillium lavendulum are regulated by nitrogen source and histone H3K14 acetylation.</title>
        <authorList>
            <person name="Tang P."/>
            <person name="Han J."/>
            <person name="Zhang C."/>
            <person name="Tang P."/>
            <person name="Qi F."/>
            <person name="Zhang K."/>
            <person name="Liang L."/>
        </authorList>
    </citation>
    <scope>NUCLEOTIDE SEQUENCE</scope>
    <source>
        <strain evidence="15">YMF1.00683</strain>
    </source>
</reference>
<keyword evidence="10" id="KW-0472">Membrane</keyword>
<dbReference type="Pfam" id="PF25426">
    <property type="entry name" value="AAA_lid_BCS1"/>
    <property type="match status" value="1"/>
</dbReference>
<feature type="region of interest" description="Disordered" evidence="12">
    <location>
        <begin position="494"/>
        <end position="524"/>
    </location>
</feature>
<evidence type="ECO:0000259" key="13">
    <source>
        <dbReference type="SMART" id="SM00382"/>
    </source>
</evidence>
<feature type="domain" description="BCS1 N-terminal" evidence="14">
    <location>
        <begin position="214"/>
        <end position="402"/>
    </location>
</feature>
<comment type="catalytic activity">
    <reaction evidence="11">
        <text>ATP + H2O = ADP + phosphate + H(+)</text>
        <dbReference type="Rhea" id="RHEA:13065"/>
        <dbReference type="ChEBI" id="CHEBI:15377"/>
        <dbReference type="ChEBI" id="CHEBI:15378"/>
        <dbReference type="ChEBI" id="CHEBI:30616"/>
        <dbReference type="ChEBI" id="CHEBI:43474"/>
        <dbReference type="ChEBI" id="CHEBI:456216"/>
    </reaction>
    <physiologicalReaction direction="left-to-right" evidence="11">
        <dbReference type="Rhea" id="RHEA:13066"/>
    </physiologicalReaction>
</comment>
<keyword evidence="4" id="KW-0547">Nucleotide-binding</keyword>
<dbReference type="InterPro" id="IPR003593">
    <property type="entry name" value="AAA+_ATPase"/>
</dbReference>
<gene>
    <name evidence="15" type="primary">BCS1</name>
    <name evidence="15" type="ORF">O9K51_09736</name>
</gene>
<dbReference type="EMBL" id="JAQHRD010000011">
    <property type="protein sequence ID" value="KAJ6437530.1"/>
    <property type="molecule type" value="Genomic_DNA"/>
</dbReference>
<evidence type="ECO:0000256" key="12">
    <source>
        <dbReference type="SAM" id="MobiDB-lite"/>
    </source>
</evidence>
<dbReference type="SMART" id="SM00382">
    <property type="entry name" value="AAA"/>
    <property type="match status" value="1"/>
</dbReference>
<name>A0AB34FE50_9HYPO</name>
<keyword evidence="16" id="KW-1185">Reference proteome</keyword>
<evidence type="ECO:0000256" key="6">
    <source>
        <dbReference type="ARBA" id="ARBA00022801"/>
    </source>
</evidence>
<keyword evidence="8" id="KW-1133">Transmembrane helix</keyword>
<dbReference type="InterPro" id="IPR057495">
    <property type="entry name" value="AAA_lid_BCS1"/>
</dbReference>
<evidence type="ECO:0000256" key="10">
    <source>
        <dbReference type="ARBA" id="ARBA00023136"/>
    </source>
</evidence>
<evidence type="ECO:0000313" key="15">
    <source>
        <dbReference type="EMBL" id="KAJ6437530.1"/>
    </source>
</evidence>
<sequence length="893" mass="101130">MLKDDKLFEAPIARFDRVLDIGTGTGIWAIEMADEFPQAKIIGTDISPIQPTWVPPSCVFHIEDAQLEWTYAPESFDFVHIRGLYGSISSWEKLYCQTYDALRPGGWIENTEISILVQSDAQAVRNDPDHIFWRWAKVLWEGADRMGKTLRIADDGEMPKLIGDAGFVDVRETRPSQFPTVLVDSFVPGFSVLTSAAKAYLNIDINAYIPMVLMVVAMTVAWSFGSDPLWNFVHSYLLSSVTIRADDEAYNVFILWLSQQRFARSSRHSFANTDISSRHWYTYMHGDSGDEEEEEYTAALPEHAKLKTGSRKGGIHYTPAFGSHYFWYRGHLLVFERRLNNQESNFQSMSEREELVLLCFGRNPGIIKHLLSEARQAYMKRDEQKTLIYRGNFQDTSWKRYLLNDARDYLDPETQRWYANRGIPYRRGYLFHGPPGTGKSSLSLALAALFRLKIYIVSLSSALASEEKIMTLFNELPVRCIVLLEDIDTAGLAHTREESSAQKSHVTNGRPDSHDGQQQADAGSIPAANKTLSLSGLLNILDGVAAQEGRILIMTTNYIDKLDKALIRPGRVDKIIPFGLADRDIASSIFRAIYAPFENELTDISKGTRGDTADDEDKCGSMPEDATAAKRQLQSRERIDDFALCFASKLPEREFSPAEIQGLLLQHKHQPEKTNRPSAITKIETLLNPSPLAMAREQPLQFIIANANDFEPTQTRSPGPTVSPSEKRKRWEPIMKKLLAEKLPQTEQDWDRILCTQDDVERTLQKLVLSHLSPARKAALTWKDLFSECAEHFKRLAGEKADENLIELFKLAVIGLSEVAIKEGVARDEIYEYLRNCLWHYSRSGQQLGDETLRKSVKATREGIQFVERFANILGPRSNELPLYGMHSPSLGC</sequence>
<dbReference type="Pfam" id="PF13489">
    <property type="entry name" value="Methyltransf_23"/>
    <property type="match status" value="1"/>
</dbReference>
<evidence type="ECO:0000313" key="16">
    <source>
        <dbReference type="Proteomes" id="UP001163105"/>
    </source>
</evidence>
<dbReference type="InterPro" id="IPR050747">
    <property type="entry name" value="Mitochondrial_chaperone_BCS1"/>
</dbReference>
<dbReference type="InterPro" id="IPR027417">
    <property type="entry name" value="P-loop_NTPase"/>
</dbReference>
<keyword evidence="6" id="KW-0378">Hydrolase</keyword>
<dbReference type="Proteomes" id="UP001163105">
    <property type="component" value="Unassembled WGS sequence"/>
</dbReference>